<feature type="compositionally biased region" description="Polar residues" evidence="1">
    <location>
        <begin position="41"/>
        <end position="56"/>
    </location>
</feature>
<dbReference type="Proteomes" id="UP001153292">
    <property type="component" value="Chromosome 26"/>
</dbReference>
<keyword evidence="3" id="KW-1185">Reference proteome</keyword>
<dbReference type="InterPro" id="IPR015943">
    <property type="entry name" value="WD40/YVTN_repeat-like_dom_sf"/>
</dbReference>
<feature type="compositionally biased region" description="Polar residues" evidence="1">
    <location>
        <begin position="93"/>
        <end position="113"/>
    </location>
</feature>
<feature type="region of interest" description="Disordered" evidence="1">
    <location>
        <begin position="193"/>
        <end position="213"/>
    </location>
</feature>
<proteinExistence type="predicted"/>
<dbReference type="PANTHER" id="PTHR16022:SF0">
    <property type="entry name" value="CYTOPLASMIC DYNEIN 2 INTERMEDIATE CHAIN 1"/>
    <property type="match status" value="1"/>
</dbReference>
<dbReference type="Gene3D" id="2.130.10.10">
    <property type="entry name" value="YVTN repeat-like/Quinoprotein amine dehydrogenase"/>
    <property type="match status" value="1"/>
</dbReference>
<gene>
    <name evidence="2" type="ORF">CHILSU_LOCUS7211</name>
</gene>
<evidence type="ECO:0000256" key="1">
    <source>
        <dbReference type="SAM" id="MobiDB-lite"/>
    </source>
</evidence>
<feature type="region of interest" description="Disordered" evidence="1">
    <location>
        <begin position="903"/>
        <end position="922"/>
    </location>
</feature>
<name>A0ABN8B5J5_CHISP</name>
<feature type="region of interest" description="Disordered" evidence="1">
    <location>
        <begin position="249"/>
        <end position="367"/>
    </location>
</feature>
<feature type="compositionally biased region" description="Basic and acidic residues" evidence="1">
    <location>
        <begin position="310"/>
        <end position="347"/>
    </location>
</feature>
<dbReference type="PANTHER" id="PTHR16022">
    <property type="entry name" value="WD REPEAT DOMAIN 60"/>
    <property type="match status" value="1"/>
</dbReference>
<evidence type="ECO:0008006" key="4">
    <source>
        <dbReference type="Google" id="ProtNLM"/>
    </source>
</evidence>
<evidence type="ECO:0000313" key="2">
    <source>
        <dbReference type="EMBL" id="CAH0403919.1"/>
    </source>
</evidence>
<sequence length="1147" mass="128942">MQKTIKKPIDTKGKRKEKSSKEDASALAKNPQEEKLKKSVYSVSTPRNFMPKSSTADIYAQKKKNSVQALKTPKKVPGTTDKSSDVSPMKNILKSSPSSVSQKRTYPTIVNDSSARKNDAKVFNTASARHATPRTARDLPTVNVTVNSPVLKKKLHQDGGKRDIKNGGKITEVEKRDTKIGLKTSEVEKGKILKSDSKNAEERQRTKTRTLNESEVKILTRDGGVDNNVEMLNLTRKLTAKPKAFYVELDEPKTKPQNDKTSEDEVSYEDDFESYESDFESYHESQSEDSEKANEHTRATSDEQSEDENNSEHDEEKSLETEEGSKEVKDEEKMLDSGNFDLRDSRSANKAKPMQFILEDTEPDVKSSLTDEGFQEMSSGSSIRTVHTEVLDRPLFIDFTKSKADKRKRKVFERLKQRAKDILSMVTLHAMSYSLFEMKPIPYDVYMATFGRSNYMQSAVQTFEDGISEEVQTEEIQQDDKWTQYPVDFSNHLIHLKDNKTKRKLDHINIEDYLTKFTFLISDNSREDDENQCNLDESYKSSPLRVYFEQKEGVGCTEMLPYETYKKKLKSTDFNRMRLGKFLKKHESKISRILSTNLGTDPMGLVKSNKYPFSKGFVTIAMKNVTNEELNFVKQAKISAVVVSESRNNLICTIHDKCTNVIDGKCVICLWNVSVAIREPLKILVAIDSVSIARFKGGTDGIIVAALKDGSVHLWDLTEKPMWYPDVKEEKPLEIVVDDVGRLTQTERDREWNAKNSQVGIGPPPPRCLLQACAYTTSASYMQTTCCTDITGLVVDTGAAHNVEAGRRVVGQVCALQRVGLITIWSIIQEKLKNTPYDMGKAYWSKMKLEKKQTISLADQIGMQTFDTVENKFELMFNLNAAKRRTSLRKKEKSLRRQFLRPKSGGNFDANDRPSSAAVGKNSQMLPVQSWEDDLFCNDLKMIRLNNSDNYLVAKNCGEVLCCTKNAGAVKVNRLCVATDLSRVTCIEVSTHGSPHFLAATDSGTVNLCSLRDHRVLLTLDVRNGPLSQELERYQVDSKGRFLGSARPTSTPFLRAADGIAVKHVFWSASNPCCILALLASGTLLTYELTQSDINATSAVEQAAIEANLCGSTLALVTSEGEVEVHSMLNTHNEQQLRLFQKYAALL</sequence>
<accession>A0ABN8B5J5</accession>
<dbReference type="InterPro" id="IPR042505">
    <property type="entry name" value="DYNC2I1"/>
</dbReference>
<dbReference type="EMBL" id="OU963919">
    <property type="protein sequence ID" value="CAH0403919.1"/>
    <property type="molecule type" value="Genomic_DNA"/>
</dbReference>
<organism evidence="2 3">
    <name type="scientific">Chilo suppressalis</name>
    <name type="common">Asiatic rice borer moth</name>
    <dbReference type="NCBI Taxonomy" id="168631"/>
    <lineage>
        <taxon>Eukaryota</taxon>
        <taxon>Metazoa</taxon>
        <taxon>Ecdysozoa</taxon>
        <taxon>Arthropoda</taxon>
        <taxon>Hexapoda</taxon>
        <taxon>Insecta</taxon>
        <taxon>Pterygota</taxon>
        <taxon>Neoptera</taxon>
        <taxon>Endopterygota</taxon>
        <taxon>Lepidoptera</taxon>
        <taxon>Glossata</taxon>
        <taxon>Ditrysia</taxon>
        <taxon>Pyraloidea</taxon>
        <taxon>Crambidae</taxon>
        <taxon>Crambinae</taxon>
        <taxon>Chilo</taxon>
    </lineage>
</organism>
<feature type="region of interest" description="Disordered" evidence="1">
    <location>
        <begin position="1"/>
        <end position="113"/>
    </location>
</feature>
<reference evidence="2" key="1">
    <citation type="submission" date="2021-12" db="EMBL/GenBank/DDBJ databases">
        <authorList>
            <person name="King R."/>
        </authorList>
    </citation>
    <scope>NUCLEOTIDE SEQUENCE</scope>
</reference>
<protein>
    <recommendedName>
        <fullName evidence="4">WD repeat-containing protein 60</fullName>
    </recommendedName>
</protein>
<feature type="compositionally biased region" description="Basic and acidic residues" evidence="1">
    <location>
        <begin position="280"/>
        <end position="301"/>
    </location>
</feature>
<dbReference type="InterPro" id="IPR036322">
    <property type="entry name" value="WD40_repeat_dom_sf"/>
</dbReference>
<dbReference type="SUPFAM" id="SSF50978">
    <property type="entry name" value="WD40 repeat-like"/>
    <property type="match status" value="1"/>
</dbReference>
<feature type="compositionally biased region" description="Acidic residues" evidence="1">
    <location>
        <begin position="264"/>
        <end position="279"/>
    </location>
</feature>
<feature type="compositionally biased region" description="Basic and acidic residues" evidence="1">
    <location>
        <begin position="250"/>
        <end position="263"/>
    </location>
</feature>
<evidence type="ECO:0000313" key="3">
    <source>
        <dbReference type="Proteomes" id="UP001153292"/>
    </source>
</evidence>